<evidence type="ECO:0000313" key="4">
    <source>
        <dbReference type="EMBL" id="MFC7746944.1"/>
    </source>
</evidence>
<dbReference type="EC" id="3.5.4.33" evidence="4"/>
<keyword evidence="2" id="KW-0862">Zinc</keyword>
<evidence type="ECO:0000256" key="1">
    <source>
        <dbReference type="ARBA" id="ARBA00022723"/>
    </source>
</evidence>
<dbReference type="Proteomes" id="UP001596620">
    <property type="component" value="Unassembled WGS sequence"/>
</dbReference>
<dbReference type="EMBL" id="JBHTGR010000011">
    <property type="protein sequence ID" value="MFC7746944.1"/>
    <property type="molecule type" value="Genomic_DNA"/>
</dbReference>
<gene>
    <name evidence="4" type="ORF">ACFQU8_06800</name>
</gene>
<dbReference type="GO" id="GO:0052717">
    <property type="term" value="F:tRNA-specific adenosine-34 deaminase activity"/>
    <property type="evidence" value="ECO:0007669"/>
    <property type="project" value="UniProtKB-EC"/>
</dbReference>
<organism evidence="4 5">
    <name type="scientific">Lentibacillus kimchii</name>
    <dbReference type="NCBI Taxonomy" id="1542911"/>
    <lineage>
        <taxon>Bacteria</taxon>
        <taxon>Bacillati</taxon>
        <taxon>Bacillota</taxon>
        <taxon>Bacilli</taxon>
        <taxon>Bacillales</taxon>
        <taxon>Bacillaceae</taxon>
        <taxon>Lentibacillus</taxon>
    </lineage>
</organism>
<evidence type="ECO:0000313" key="5">
    <source>
        <dbReference type="Proteomes" id="UP001596620"/>
    </source>
</evidence>
<dbReference type="PROSITE" id="PS00903">
    <property type="entry name" value="CYT_DCMP_DEAMINASES_1"/>
    <property type="match status" value="1"/>
</dbReference>
<dbReference type="PROSITE" id="PS51747">
    <property type="entry name" value="CYT_DCMP_DEAMINASES_2"/>
    <property type="match status" value="1"/>
</dbReference>
<keyword evidence="5" id="KW-1185">Reference proteome</keyword>
<dbReference type="PANTHER" id="PTHR11079">
    <property type="entry name" value="CYTOSINE DEAMINASE FAMILY MEMBER"/>
    <property type="match status" value="1"/>
</dbReference>
<dbReference type="InterPro" id="IPR016192">
    <property type="entry name" value="APOBEC/CMP_deaminase_Zn-bd"/>
</dbReference>
<feature type="domain" description="CMP/dCMP-type deaminase" evidence="3">
    <location>
        <begin position="1"/>
        <end position="123"/>
    </location>
</feature>
<dbReference type="Pfam" id="PF00383">
    <property type="entry name" value="dCMP_cyt_deam_1"/>
    <property type="match status" value="1"/>
</dbReference>
<comment type="caution">
    <text evidence="4">The sequence shown here is derived from an EMBL/GenBank/DDBJ whole genome shotgun (WGS) entry which is preliminary data.</text>
</comment>
<dbReference type="Gene3D" id="3.40.140.10">
    <property type="entry name" value="Cytidine Deaminase, domain 2"/>
    <property type="match status" value="1"/>
</dbReference>
<name>A0ABW2USS5_9BACI</name>
<dbReference type="InterPro" id="IPR016193">
    <property type="entry name" value="Cytidine_deaminase-like"/>
</dbReference>
<dbReference type="InterPro" id="IPR002125">
    <property type="entry name" value="CMP_dCMP_dom"/>
</dbReference>
<keyword evidence="1" id="KW-0479">Metal-binding</keyword>
<protein>
    <submittedName>
        <fullName evidence="4">Nucleoside deaminase</fullName>
        <ecNumber evidence="4">3.5.4.33</ecNumber>
    </submittedName>
</protein>
<keyword evidence="4" id="KW-0378">Hydrolase</keyword>
<dbReference type="CDD" id="cd01285">
    <property type="entry name" value="nucleoside_deaminase"/>
    <property type="match status" value="1"/>
</dbReference>
<dbReference type="RefSeq" id="WP_382358458.1">
    <property type="nucleotide sequence ID" value="NZ_JBHTGR010000011.1"/>
</dbReference>
<dbReference type="PANTHER" id="PTHR11079:SF161">
    <property type="entry name" value="CMP_DCMP-TYPE DEAMINASE DOMAIN-CONTAINING PROTEIN"/>
    <property type="match status" value="1"/>
</dbReference>
<evidence type="ECO:0000259" key="3">
    <source>
        <dbReference type="PROSITE" id="PS51747"/>
    </source>
</evidence>
<dbReference type="SUPFAM" id="SSF53927">
    <property type="entry name" value="Cytidine deaminase-like"/>
    <property type="match status" value="1"/>
</dbReference>
<proteinExistence type="predicted"/>
<reference evidence="5" key="1">
    <citation type="journal article" date="2019" name="Int. J. Syst. Evol. Microbiol.">
        <title>The Global Catalogue of Microorganisms (GCM) 10K type strain sequencing project: providing services to taxonomists for standard genome sequencing and annotation.</title>
        <authorList>
            <consortium name="The Broad Institute Genomics Platform"/>
            <consortium name="The Broad Institute Genome Sequencing Center for Infectious Disease"/>
            <person name="Wu L."/>
            <person name="Ma J."/>
        </authorList>
    </citation>
    <scope>NUCLEOTIDE SEQUENCE [LARGE SCALE GENOMIC DNA]</scope>
    <source>
        <strain evidence="5">JCM 30234</strain>
    </source>
</reference>
<evidence type="ECO:0000256" key="2">
    <source>
        <dbReference type="ARBA" id="ARBA00022833"/>
    </source>
</evidence>
<accession>A0ABW2USS5</accession>
<sequence length="151" mass="17002">MNQFMERAVKLAEENVREGQIPFGAVLVKDGEIVTEAAAGEQENPDVTGHAEINAIRKAQKQLQTSDLSDYTIYTSGEPCSMCMTAIYAADIETVYFYNGLEQMTEVGMGEGEKIYEELSKPNEERSITIKHFSDQTDQTDPMQLWYDKQS</sequence>